<evidence type="ECO:0008006" key="4">
    <source>
        <dbReference type="Google" id="ProtNLM"/>
    </source>
</evidence>
<feature type="transmembrane region" description="Helical" evidence="1">
    <location>
        <begin position="43"/>
        <end position="61"/>
    </location>
</feature>
<evidence type="ECO:0000256" key="1">
    <source>
        <dbReference type="SAM" id="Phobius"/>
    </source>
</evidence>
<comment type="caution">
    <text evidence="2">The sequence shown here is derived from an EMBL/GenBank/DDBJ whole genome shotgun (WGS) entry which is preliminary data.</text>
</comment>
<dbReference type="Proteomes" id="UP001595699">
    <property type="component" value="Unassembled WGS sequence"/>
</dbReference>
<feature type="transmembrane region" description="Helical" evidence="1">
    <location>
        <begin position="73"/>
        <end position="90"/>
    </location>
</feature>
<feature type="transmembrane region" description="Helical" evidence="1">
    <location>
        <begin position="12"/>
        <end position="31"/>
    </location>
</feature>
<sequence length="131" mass="14396">MGTTRRFWWNFLRMLVAMSGGMLLLGPLWSLVWPGHASGVEGMTLLMATNMTVGVGVWMVLRGHGVVAVGEMALAMYVPFLLLLVPYRLGVLPADGVLLGGHVLMLPCMLLAMVRRRDEHSRPVVRRQLGG</sequence>
<keyword evidence="1" id="KW-1133">Transmembrane helix</keyword>
<keyword evidence="3" id="KW-1185">Reference proteome</keyword>
<organism evidence="2 3">
    <name type="scientific">Tenggerimyces flavus</name>
    <dbReference type="NCBI Taxonomy" id="1708749"/>
    <lineage>
        <taxon>Bacteria</taxon>
        <taxon>Bacillati</taxon>
        <taxon>Actinomycetota</taxon>
        <taxon>Actinomycetes</taxon>
        <taxon>Propionibacteriales</taxon>
        <taxon>Nocardioidaceae</taxon>
        <taxon>Tenggerimyces</taxon>
    </lineage>
</organism>
<dbReference type="EMBL" id="JBHRZH010000006">
    <property type="protein sequence ID" value="MFC3760676.1"/>
    <property type="molecule type" value="Genomic_DNA"/>
</dbReference>
<feature type="transmembrane region" description="Helical" evidence="1">
    <location>
        <begin position="96"/>
        <end position="114"/>
    </location>
</feature>
<keyword evidence="1" id="KW-0812">Transmembrane</keyword>
<reference evidence="3" key="1">
    <citation type="journal article" date="2019" name="Int. J. Syst. Evol. Microbiol.">
        <title>The Global Catalogue of Microorganisms (GCM) 10K type strain sequencing project: providing services to taxonomists for standard genome sequencing and annotation.</title>
        <authorList>
            <consortium name="The Broad Institute Genomics Platform"/>
            <consortium name="The Broad Institute Genome Sequencing Center for Infectious Disease"/>
            <person name="Wu L."/>
            <person name="Ma J."/>
        </authorList>
    </citation>
    <scope>NUCLEOTIDE SEQUENCE [LARGE SCALE GENOMIC DNA]</scope>
    <source>
        <strain evidence="3">CGMCC 4.7241</strain>
    </source>
</reference>
<protein>
    <recommendedName>
        <fullName evidence="4">Flagellar biosynthetic protein FliP</fullName>
    </recommendedName>
</protein>
<accession>A0ABV7Y5W5</accession>
<keyword evidence="1" id="KW-0472">Membrane</keyword>
<proteinExistence type="predicted"/>
<evidence type="ECO:0000313" key="2">
    <source>
        <dbReference type="EMBL" id="MFC3760676.1"/>
    </source>
</evidence>
<evidence type="ECO:0000313" key="3">
    <source>
        <dbReference type="Proteomes" id="UP001595699"/>
    </source>
</evidence>
<dbReference type="RefSeq" id="WP_205116918.1">
    <property type="nucleotide sequence ID" value="NZ_JAFBCM010000001.1"/>
</dbReference>
<gene>
    <name evidence="2" type="ORF">ACFOUW_07490</name>
</gene>
<name>A0ABV7Y5W5_9ACTN</name>